<protein>
    <recommendedName>
        <fullName evidence="3">Capsid maturation protease</fullName>
    </recommendedName>
</protein>
<dbReference type="GeneID" id="77931310"/>
<dbReference type="EMBL" id="MK937595">
    <property type="protein sequence ID" value="QDH92109.1"/>
    <property type="molecule type" value="Genomic_DNA"/>
</dbReference>
<gene>
    <name evidence="1" type="primary">4</name>
    <name evidence="1" type="ORF">SEA_DUBU_4</name>
</gene>
<evidence type="ECO:0000313" key="1">
    <source>
        <dbReference type="EMBL" id="QDH92109.1"/>
    </source>
</evidence>
<sequence>MAWSLTARRHQEKRAALAEATARAVLAEWSKVRPESVARDWAILLPQVTALVQRGQLHAAEGSHTFMRELLGPPSRETPQIDPAQFATQAPDGRDLMGVLARSAPAAISGQRRGLSARAAMARGAAFLDMVVRTVVADTGRQADQAAMVANKGVRAYVRVVELPACSRCIILAGREYGVSSGFLRHPRCDCTMEPVTRRNNPTPLDAEDLFESMSPELRRKTFGEAGAKAIQDGARISTVVNARKSMDRVQMFGKTVQVTYTGTGSRRKKRPPRLMPEEIYRLAGDDRDHAIRLLYKNGYLR</sequence>
<evidence type="ECO:0008006" key="3">
    <source>
        <dbReference type="Google" id="ProtNLM"/>
    </source>
</evidence>
<keyword evidence="2" id="KW-1185">Reference proteome</keyword>
<reference evidence="1 2" key="1">
    <citation type="submission" date="2019-05" db="EMBL/GenBank/DDBJ databases">
        <authorList>
            <person name="Derk J.T."/>
            <person name="Gurtovaia V."/>
            <person name="Hoskins I.B.W."/>
            <person name="Meyer D.A."/>
            <person name="Wheatley K.M."/>
            <person name="Pape-Zambito D.A."/>
            <person name="Garlena R.A."/>
            <person name="Russell D.A."/>
            <person name="Pope W.H."/>
            <person name="Jacobs-Sera D."/>
            <person name="Hatfull G.F."/>
        </authorList>
    </citation>
    <scope>NUCLEOTIDE SEQUENCE [LARGE SCALE GENOMIC DNA]</scope>
</reference>
<dbReference type="KEGG" id="vg:77931310"/>
<proteinExistence type="predicted"/>
<dbReference type="Proteomes" id="UP000316735">
    <property type="component" value="Segment"/>
</dbReference>
<dbReference type="RefSeq" id="YP_010655448.1">
    <property type="nucleotide sequence ID" value="NC_070828.1"/>
</dbReference>
<organism evidence="1 2">
    <name type="scientific">Streptomyces phage Dubu</name>
    <dbReference type="NCBI Taxonomy" id="2591226"/>
    <lineage>
        <taxon>Viruses</taxon>
        <taxon>Duplodnaviria</taxon>
        <taxon>Heunggongvirae</taxon>
        <taxon>Uroviricota</taxon>
        <taxon>Caudoviricetes</taxon>
        <taxon>Dubuvirus</taxon>
        <taxon>Dubuvirus dubu</taxon>
    </lineage>
</organism>
<name>A0A514DES6_9CAUD</name>
<evidence type="ECO:0000313" key="2">
    <source>
        <dbReference type="Proteomes" id="UP000316735"/>
    </source>
</evidence>
<accession>A0A514DES6</accession>